<keyword evidence="2" id="KW-1185">Reference proteome</keyword>
<reference evidence="1" key="1">
    <citation type="submission" date="2017-05" db="EMBL/GenBank/DDBJ databases">
        <title>Polyphasic characterization of four soil-derived phenanthrene-degrading Acidovorax strains and proposal of Acidovorax phenanthrenivorans sp. nov.</title>
        <authorList>
            <person name="Singleton D."/>
            <person name="Lee J."/>
            <person name="Dickey A.N."/>
            <person name="Stroud A."/>
            <person name="Scholl E.H."/>
            <person name="Wright F.A."/>
            <person name="Aitken M.D."/>
        </authorList>
    </citation>
    <scope>NUCLEOTIDE SEQUENCE</scope>
    <source>
        <strain evidence="1">P4</strain>
    </source>
</reference>
<accession>A0A240TR39</accession>
<protein>
    <submittedName>
        <fullName evidence="1">Transposase</fullName>
    </submittedName>
</protein>
<dbReference type="InterPro" id="IPR021341">
    <property type="entry name" value="DUF2958"/>
</dbReference>
<proteinExistence type="predicted"/>
<dbReference type="OrthoDB" id="1070337at2"/>
<dbReference type="AlphaFoldDB" id="A0A240TR39"/>
<dbReference type="KEGG" id="acis:CBP35_13350"/>
<dbReference type="Pfam" id="PF11171">
    <property type="entry name" value="DUF2958"/>
    <property type="match status" value="1"/>
</dbReference>
<sequence length="113" mass="12357">MNLISDELRAQLLANDRQSLADEGFDPPPVVKLFTPDAGATWLLTEIDPDDDHAFGLCDLGLGFPELGYVSLAELATLRGRLGLPVERDMHFKADKSISAYAREARMSGRIVA</sequence>
<dbReference type="KEGG" id="acid:CBP33_05145"/>
<accession>A0A240UBB7</accession>
<name>A0A240TR39_9BURK</name>
<organism evidence="1 2">
    <name type="scientific">Acidovorax carolinensis</name>
    <dbReference type="NCBI Taxonomy" id="553814"/>
    <lineage>
        <taxon>Bacteria</taxon>
        <taxon>Pseudomonadati</taxon>
        <taxon>Pseudomonadota</taxon>
        <taxon>Betaproteobacteria</taxon>
        <taxon>Burkholderiales</taxon>
        <taxon>Comamonadaceae</taxon>
        <taxon>Acidovorax</taxon>
    </lineage>
</organism>
<dbReference type="EMBL" id="CP021366">
    <property type="protein sequence ID" value="ART58406.1"/>
    <property type="molecule type" value="Genomic_DNA"/>
</dbReference>
<gene>
    <name evidence="1" type="ORF">CBP36_05580</name>
</gene>
<dbReference type="KEGG" id="acip:CBP36_05580"/>
<evidence type="ECO:0000313" key="2">
    <source>
        <dbReference type="Proteomes" id="UP000194440"/>
    </source>
</evidence>
<dbReference type="Proteomes" id="UP000194440">
    <property type="component" value="Chromosome"/>
</dbReference>
<evidence type="ECO:0000313" key="1">
    <source>
        <dbReference type="EMBL" id="ART58406.1"/>
    </source>
</evidence>